<gene>
    <name evidence="1" type="ORF">I553_1070</name>
</gene>
<dbReference type="GO" id="GO:0006508">
    <property type="term" value="P:proteolysis"/>
    <property type="evidence" value="ECO:0007669"/>
    <property type="project" value="InterPro"/>
</dbReference>
<accession>X7ZBX6</accession>
<proteinExistence type="predicted"/>
<sequence>MLNLPAAWRLSRGEGQLVAIIDTGVRPGPRLPNVDPGGDYVETTDGLTDCDGHGTLVAAWWPASRATTGSPVWRRPRGCCHCEPPPGSSCRRWLAATRCWPRRRLMWPRWPERSCTPPTAAPG</sequence>
<organism evidence="1">
    <name type="scientific">Mycobacterium xenopi 4042</name>
    <dbReference type="NCBI Taxonomy" id="1299334"/>
    <lineage>
        <taxon>Bacteria</taxon>
        <taxon>Bacillati</taxon>
        <taxon>Actinomycetota</taxon>
        <taxon>Actinomycetes</taxon>
        <taxon>Mycobacteriales</taxon>
        <taxon>Mycobacteriaceae</taxon>
        <taxon>Mycobacterium</taxon>
    </lineage>
</organism>
<evidence type="ECO:0000313" key="1">
    <source>
        <dbReference type="EMBL" id="EUA16095.1"/>
    </source>
</evidence>
<dbReference type="Gene3D" id="3.40.50.200">
    <property type="entry name" value="Peptidase S8/S53 domain"/>
    <property type="match status" value="1"/>
</dbReference>
<dbReference type="AlphaFoldDB" id="X7ZBX6"/>
<dbReference type="GO" id="GO:0004252">
    <property type="term" value="F:serine-type endopeptidase activity"/>
    <property type="evidence" value="ECO:0007669"/>
    <property type="project" value="InterPro"/>
</dbReference>
<dbReference type="SUPFAM" id="SSF52743">
    <property type="entry name" value="Subtilisin-like"/>
    <property type="match status" value="1"/>
</dbReference>
<comment type="caution">
    <text evidence="1">The sequence shown here is derived from an EMBL/GenBank/DDBJ whole genome shotgun (WGS) entry which is preliminary data.</text>
</comment>
<name>X7ZBX6_MYCXE</name>
<protein>
    <submittedName>
        <fullName evidence="1">Putative membrane-anchored mycosin mycP3</fullName>
    </submittedName>
</protein>
<reference evidence="1" key="1">
    <citation type="submission" date="2014-01" db="EMBL/GenBank/DDBJ databases">
        <authorList>
            <person name="Brown-Elliot B."/>
            <person name="Wallace R."/>
            <person name="Lenaerts A."/>
            <person name="Ordway D."/>
            <person name="DeGroote M.A."/>
            <person name="Parker T."/>
            <person name="Sizemore C."/>
            <person name="Tallon L.J."/>
            <person name="Sadzewicz L.K."/>
            <person name="Sengamalay N."/>
            <person name="Fraser C.M."/>
            <person name="Hine E."/>
            <person name="Shefchek K.A."/>
            <person name="Das S.P."/>
            <person name="Tettelin H."/>
        </authorList>
    </citation>
    <scope>NUCLEOTIDE SEQUENCE [LARGE SCALE GENOMIC DNA]</scope>
    <source>
        <strain evidence="1">4042</strain>
    </source>
</reference>
<dbReference type="EMBL" id="JAOB01000080">
    <property type="protein sequence ID" value="EUA16095.1"/>
    <property type="molecule type" value="Genomic_DNA"/>
</dbReference>
<dbReference type="PATRIC" id="fig|1299334.3.peg.8329"/>
<dbReference type="InterPro" id="IPR036852">
    <property type="entry name" value="Peptidase_S8/S53_dom_sf"/>
</dbReference>